<protein>
    <submittedName>
        <fullName evidence="10">Glycoside hydrolase family 28 protein</fullName>
    </submittedName>
</protein>
<organism evidence="10 11">
    <name type="scientific">Candidatus Borkfalkia avicola</name>
    <dbReference type="NCBI Taxonomy" id="2838503"/>
    <lineage>
        <taxon>Bacteria</taxon>
        <taxon>Bacillati</taxon>
        <taxon>Bacillota</taxon>
        <taxon>Clostridia</taxon>
        <taxon>Christensenellales</taxon>
        <taxon>Christensenellaceae</taxon>
        <taxon>Candidatus Borkfalkia</taxon>
    </lineage>
</organism>
<evidence type="ECO:0000256" key="1">
    <source>
        <dbReference type="ARBA" id="ARBA00008834"/>
    </source>
</evidence>
<evidence type="ECO:0000256" key="8">
    <source>
        <dbReference type="ARBA" id="ARBA00037278"/>
    </source>
</evidence>
<dbReference type="Proteomes" id="UP000824025">
    <property type="component" value="Unassembled WGS sequence"/>
</dbReference>
<evidence type="ECO:0000313" key="10">
    <source>
        <dbReference type="EMBL" id="HIZ09885.1"/>
    </source>
</evidence>
<keyword evidence="7" id="KW-0624">Polysaccharide degradation</keyword>
<keyword evidence="5" id="KW-0119">Carbohydrate metabolism</keyword>
<evidence type="ECO:0000256" key="6">
    <source>
        <dbReference type="ARBA" id="ARBA00023295"/>
    </source>
</evidence>
<keyword evidence="6 9" id="KW-0326">Glycosidase</keyword>
<dbReference type="InterPro" id="IPR011050">
    <property type="entry name" value="Pectin_lyase_fold/virulence"/>
</dbReference>
<comment type="similarity">
    <text evidence="1 9">Belongs to the glycosyl hydrolase 28 family.</text>
</comment>
<keyword evidence="3 9" id="KW-0378">Hydrolase</keyword>
<evidence type="ECO:0000256" key="3">
    <source>
        <dbReference type="ARBA" id="ARBA00022801"/>
    </source>
</evidence>
<dbReference type="GO" id="GO:0004650">
    <property type="term" value="F:polygalacturonase activity"/>
    <property type="evidence" value="ECO:0007669"/>
    <property type="project" value="InterPro"/>
</dbReference>
<comment type="caution">
    <text evidence="10">The sequence shown here is derived from an EMBL/GenBank/DDBJ whole genome shotgun (WGS) entry which is preliminary data.</text>
</comment>
<dbReference type="GO" id="GO:0000272">
    <property type="term" value="P:polysaccharide catabolic process"/>
    <property type="evidence" value="ECO:0007669"/>
    <property type="project" value="UniProtKB-KW"/>
</dbReference>
<dbReference type="InterPro" id="IPR012334">
    <property type="entry name" value="Pectin_lyas_fold"/>
</dbReference>
<reference evidence="10" key="1">
    <citation type="journal article" date="2021" name="PeerJ">
        <title>Extensive microbial diversity within the chicken gut microbiome revealed by metagenomics and culture.</title>
        <authorList>
            <person name="Gilroy R."/>
            <person name="Ravi A."/>
            <person name="Getino M."/>
            <person name="Pursley I."/>
            <person name="Horton D.L."/>
            <person name="Alikhan N.F."/>
            <person name="Baker D."/>
            <person name="Gharbi K."/>
            <person name="Hall N."/>
            <person name="Watson M."/>
            <person name="Adriaenssens E.M."/>
            <person name="Foster-Nyarko E."/>
            <person name="Jarju S."/>
            <person name="Secka A."/>
            <person name="Antonio M."/>
            <person name="Oren A."/>
            <person name="Chaudhuri R.R."/>
            <person name="La Ragione R."/>
            <person name="Hildebrand F."/>
            <person name="Pallen M.J."/>
        </authorList>
    </citation>
    <scope>NUCLEOTIDE SEQUENCE</scope>
    <source>
        <strain evidence="10">CHK192-19661</strain>
    </source>
</reference>
<reference evidence="10" key="2">
    <citation type="submission" date="2021-04" db="EMBL/GenBank/DDBJ databases">
        <authorList>
            <person name="Gilroy R."/>
        </authorList>
    </citation>
    <scope>NUCLEOTIDE SEQUENCE</scope>
    <source>
        <strain evidence="10">CHK192-19661</strain>
    </source>
</reference>
<dbReference type="Gene3D" id="2.160.20.10">
    <property type="entry name" value="Single-stranded right-handed beta-helix, Pectin lyase-like"/>
    <property type="match status" value="1"/>
</dbReference>
<dbReference type="AlphaFoldDB" id="A0A9D2D7J7"/>
<keyword evidence="4" id="KW-0325">Glycoprotein</keyword>
<evidence type="ECO:0000256" key="9">
    <source>
        <dbReference type="RuleBase" id="RU361169"/>
    </source>
</evidence>
<keyword evidence="2" id="KW-0677">Repeat</keyword>
<gene>
    <name evidence="10" type="ORF">H9726_05295</name>
</gene>
<dbReference type="InterPro" id="IPR000743">
    <property type="entry name" value="Glyco_hydro_28"/>
</dbReference>
<evidence type="ECO:0000256" key="5">
    <source>
        <dbReference type="ARBA" id="ARBA00023277"/>
    </source>
</evidence>
<dbReference type="PANTHER" id="PTHR31736:SF9">
    <property type="entry name" value="ENDO-XYLOGALACTURONAN HYDROLASE A-RELATED"/>
    <property type="match status" value="1"/>
</dbReference>
<accession>A0A9D2D7J7</accession>
<sequence length="467" mass="52268">MIRIPECPSAEGEFTDIALTVGGKRVMPTACRVSALPFNTPWPGHQRPVSQSEVSGFVRIVADEPVEVEAETHRPLAGAVVRPLSEGVIAERRGRGVCFTLKEEGQYVLEFGDEHTALHIFLDRPRDFSEYGKPTRVFGAGVHDAGKIVVNDGDRIFLEEGAHVYGVLYGKNVHDVAVYGYGVLDGGKEERTSPNCYEDMTNGCLKFYESSHIRIDGVTFIDSAIWVCNLFACTDAVLNDIKVVGHWKYNCDGIDIVNSSDITVKNSFIRAFDDVITLKGILPYRQLPLENILVENCVLWCGWGRTLEIGLETIAEHYKNISFRNCDLIHNSAVAIDIQCGDYAEVRDISYEDIRAEYQAGSLPEQMENPVGCRYEGFGKKNTPVFIKICTQEYTLGHPFEEYDEELLRVRQGRAARVEDIRFENVSALLEEGCEPPQIIFDVKEPAFLGKVTMKNVRICPAQEAKK</sequence>
<name>A0A9D2D7J7_9FIRM</name>
<dbReference type="EMBL" id="DXCF01000028">
    <property type="protein sequence ID" value="HIZ09885.1"/>
    <property type="molecule type" value="Genomic_DNA"/>
</dbReference>
<proteinExistence type="inferred from homology"/>
<evidence type="ECO:0000313" key="11">
    <source>
        <dbReference type="Proteomes" id="UP000824025"/>
    </source>
</evidence>
<evidence type="ECO:0000256" key="4">
    <source>
        <dbReference type="ARBA" id="ARBA00023180"/>
    </source>
</evidence>
<dbReference type="Pfam" id="PF00295">
    <property type="entry name" value="Glyco_hydro_28"/>
    <property type="match status" value="1"/>
</dbReference>
<dbReference type="SUPFAM" id="SSF51126">
    <property type="entry name" value="Pectin lyase-like"/>
    <property type="match status" value="1"/>
</dbReference>
<evidence type="ECO:0000256" key="7">
    <source>
        <dbReference type="ARBA" id="ARBA00023326"/>
    </source>
</evidence>
<evidence type="ECO:0000256" key="2">
    <source>
        <dbReference type="ARBA" id="ARBA00022737"/>
    </source>
</evidence>
<comment type="function">
    <text evidence="8">Pectinolytic enzyme involved in the degradation of xylogalacturonan (xga), a galacturonan backbone heavily substituted with xylose, and which is one important component of the hairy regions of pectin. Activity requires a galacturonic acid backbone substituted with xylose.</text>
</comment>
<dbReference type="PANTHER" id="PTHR31736">
    <property type="match status" value="1"/>
</dbReference>